<gene>
    <name evidence="2" type="ordered locus">Tlie_0166</name>
</gene>
<evidence type="ECO:0000313" key="3">
    <source>
        <dbReference type="Proteomes" id="UP000005868"/>
    </source>
</evidence>
<dbReference type="KEGG" id="tli:Tlie_0166"/>
<reference evidence="2 3" key="2">
    <citation type="journal article" date="2012" name="Stand. Genomic Sci.">
        <title>Genome sequence of the moderately thermophilic, amino-acid-degrading and sulfur-reducing bacterium Thermovirga lienii type strain (Cas60314(T)).</title>
        <authorList>
            <person name="Goker M."/>
            <person name="Saunders E."/>
            <person name="Lapidus A."/>
            <person name="Nolan M."/>
            <person name="Lucas S."/>
            <person name="Hammon N."/>
            <person name="Deshpande S."/>
            <person name="Cheng J.F."/>
            <person name="Han C."/>
            <person name="Tapia R."/>
            <person name="Goodwin L.A."/>
            <person name="Pitluck S."/>
            <person name="Liolios K."/>
            <person name="Mavromatis K."/>
            <person name="Pagani I."/>
            <person name="Ivanova N."/>
            <person name="Mikhailova N."/>
            <person name="Pati A."/>
            <person name="Chen A."/>
            <person name="Palaniappan K."/>
            <person name="Land M."/>
            <person name="Chang Y.J."/>
            <person name="Jeffries C.D."/>
            <person name="Brambilla E.M."/>
            <person name="Rohde M."/>
            <person name="Spring S."/>
            <person name="Detter J.C."/>
            <person name="Woyke T."/>
            <person name="Bristow J."/>
            <person name="Eisen J.A."/>
            <person name="Markowitz V."/>
            <person name="Hugenholtz P."/>
            <person name="Kyrpides N.C."/>
            <person name="Klenk H.P."/>
        </authorList>
    </citation>
    <scope>NUCLEOTIDE SEQUENCE [LARGE SCALE GENOMIC DNA]</scope>
    <source>
        <strain evidence="3">ATCC BAA-1197 / DSM 17291 / Cas60314</strain>
    </source>
</reference>
<feature type="transmembrane region" description="Helical" evidence="1">
    <location>
        <begin position="94"/>
        <end position="113"/>
    </location>
</feature>
<reference evidence="3" key="1">
    <citation type="submission" date="2011-10" db="EMBL/GenBank/DDBJ databases">
        <title>The complete genome of chromosome of Thermovirga lienii DSM 17291.</title>
        <authorList>
            <consortium name="US DOE Joint Genome Institute (JGI-PGF)"/>
            <person name="Lucas S."/>
            <person name="Copeland A."/>
            <person name="Lapidus A."/>
            <person name="Glavina del Rio T."/>
            <person name="Dalin E."/>
            <person name="Tice H."/>
            <person name="Bruce D."/>
            <person name="Goodwin L."/>
            <person name="Pitluck S."/>
            <person name="Peters L."/>
            <person name="Mikhailova N."/>
            <person name="Saunders E."/>
            <person name="Kyrpides N."/>
            <person name="Mavromatis K."/>
            <person name="Ivanova N."/>
            <person name="Last F.I."/>
            <person name="Brettin T."/>
            <person name="Detter J.C."/>
            <person name="Han C."/>
            <person name="Larimer F."/>
            <person name="Land M."/>
            <person name="Hauser L."/>
            <person name="Markowitz V."/>
            <person name="Cheng J.-F."/>
            <person name="Hugenholtz P."/>
            <person name="Woyke T."/>
            <person name="Wu D."/>
            <person name="Spring S."/>
            <person name="Schroeder M."/>
            <person name="Brambilla E.-M."/>
            <person name="Klenk H.-P."/>
            <person name="Eisen J.A."/>
        </authorList>
    </citation>
    <scope>NUCLEOTIDE SEQUENCE [LARGE SCALE GENOMIC DNA]</scope>
    <source>
        <strain evidence="3">ATCC BAA-1197 / DSM 17291 / Cas60314</strain>
    </source>
</reference>
<organism evidence="2 3">
    <name type="scientific">Thermovirga lienii (strain ATCC BAA-1197 / DSM 17291 / Cas60314)</name>
    <dbReference type="NCBI Taxonomy" id="580340"/>
    <lineage>
        <taxon>Bacteria</taxon>
        <taxon>Thermotogati</taxon>
        <taxon>Synergistota</taxon>
        <taxon>Synergistia</taxon>
        <taxon>Synergistales</taxon>
        <taxon>Thermovirgaceae</taxon>
        <taxon>Thermovirga</taxon>
    </lineage>
</organism>
<dbReference type="HOGENOM" id="CLU_930443_0_0_0"/>
<sequence length="299" mass="33031">MVRLFLCFSFISYRNESACFRDLSYSCRVENSAAPQLNLQGHDGQTEVVEVPCFTDFYIIKTLEAAKRCWFCVTIHHTVGLSLRKGTEKMPPWTNFYGFGSSLFLVGLTTYQTLAVPEHIRGSSFTLATAGTIAPLVMILPLAEWLLRSGMYRAYIWFPVLAAAMCLAVAYSIGSSDEINISGADWGSYREVFKNPAIRVLFVSVILFAMTDAAIVSLAGLASEKGSFPFRPCFRAQQFGLYAAGVRIWCGNGIGISFASFPDRGCGRKQAKAKSYLPGMVSYGRMLFPVSGHNRLFSP</sequence>
<dbReference type="EMBL" id="CP003096">
    <property type="protein sequence ID" value="AER65912.1"/>
    <property type="molecule type" value="Genomic_DNA"/>
</dbReference>
<evidence type="ECO:0000313" key="2">
    <source>
        <dbReference type="EMBL" id="AER65912.1"/>
    </source>
</evidence>
<dbReference type="InterPro" id="IPR036259">
    <property type="entry name" value="MFS_trans_sf"/>
</dbReference>
<dbReference type="AlphaFoldDB" id="G7V683"/>
<dbReference type="Proteomes" id="UP000005868">
    <property type="component" value="Chromosome"/>
</dbReference>
<keyword evidence="1" id="KW-0472">Membrane</keyword>
<protein>
    <submittedName>
        <fullName evidence="2">Uncharacterized protein</fullName>
    </submittedName>
</protein>
<feature type="transmembrane region" description="Helical" evidence="1">
    <location>
        <begin position="197"/>
        <end position="221"/>
    </location>
</feature>
<keyword evidence="3" id="KW-1185">Reference proteome</keyword>
<feature type="transmembrane region" description="Helical" evidence="1">
    <location>
        <begin position="154"/>
        <end position="173"/>
    </location>
</feature>
<evidence type="ECO:0000256" key="1">
    <source>
        <dbReference type="SAM" id="Phobius"/>
    </source>
</evidence>
<keyword evidence="1" id="KW-1133">Transmembrane helix</keyword>
<proteinExistence type="predicted"/>
<feature type="transmembrane region" description="Helical" evidence="1">
    <location>
        <begin position="125"/>
        <end position="147"/>
    </location>
</feature>
<name>G7V683_THELD</name>
<accession>G7V683</accession>
<dbReference type="SUPFAM" id="SSF103473">
    <property type="entry name" value="MFS general substrate transporter"/>
    <property type="match status" value="1"/>
</dbReference>
<keyword evidence="1" id="KW-0812">Transmembrane</keyword>
<dbReference type="eggNOG" id="COG2814">
    <property type="taxonomic scope" value="Bacteria"/>
</dbReference>